<accession>A0ABN8EYF7</accession>
<keyword evidence="3" id="KW-0812">Transmembrane</keyword>
<feature type="transmembrane region" description="Helical" evidence="3">
    <location>
        <begin position="182"/>
        <end position="208"/>
    </location>
</feature>
<feature type="transmembrane region" description="Helical" evidence="3">
    <location>
        <begin position="152"/>
        <end position="170"/>
    </location>
</feature>
<keyword evidence="2" id="KW-0732">Signal</keyword>
<evidence type="ECO:0000256" key="1">
    <source>
        <dbReference type="ARBA" id="ARBA00017922"/>
    </source>
</evidence>
<evidence type="ECO:0000313" key="4">
    <source>
        <dbReference type="EMBL" id="CAH0996893.1"/>
    </source>
</evidence>
<dbReference type="Pfam" id="PF08139">
    <property type="entry name" value="LPAM_1"/>
    <property type="match status" value="1"/>
</dbReference>
<dbReference type="PROSITE" id="PS51257">
    <property type="entry name" value="PROKAR_LIPOPROTEIN"/>
    <property type="match status" value="1"/>
</dbReference>
<name>A0ABN8EYF7_9BACT</name>
<proteinExistence type="predicted"/>
<keyword evidence="3" id="KW-1133">Transmembrane helix</keyword>
<evidence type="ECO:0000256" key="3">
    <source>
        <dbReference type="SAM" id="Phobius"/>
    </source>
</evidence>
<protein>
    <recommendedName>
        <fullName evidence="1">Type IV secretion system putative lipoprotein virB7</fullName>
    </recommendedName>
</protein>
<organism evidence="4 5">
    <name type="scientific">Emticicia aquatica</name>
    <dbReference type="NCBI Taxonomy" id="1681835"/>
    <lineage>
        <taxon>Bacteria</taxon>
        <taxon>Pseudomonadati</taxon>
        <taxon>Bacteroidota</taxon>
        <taxon>Cytophagia</taxon>
        <taxon>Cytophagales</taxon>
        <taxon>Leadbetterellaceae</taxon>
        <taxon>Emticicia</taxon>
    </lineage>
</organism>
<dbReference type="EMBL" id="CAKLPY010000002">
    <property type="protein sequence ID" value="CAH0996893.1"/>
    <property type="molecule type" value="Genomic_DNA"/>
</dbReference>
<keyword evidence="5" id="KW-1185">Reference proteome</keyword>
<comment type="caution">
    <text evidence="4">The sequence shown here is derived from an EMBL/GenBank/DDBJ whole genome shotgun (WGS) entry which is preliminary data.</text>
</comment>
<sequence>MKKLVLFLSAIVVLASCQKKEYATFQKSSTTTYASVKKTTQAPVAVTAIEETATIAAPTEATLVADNSMEVASLTNETVQTPAVSESQVMTFNEQNINAEFEKLNKLEQYVTSHEGTTIEDVKGTELTEDLKLDTNVTNAVAVDELPLNIPAFWWGCVLGPIGVLAVYLITDKDKDQTKKALFGCLVTAAVYIVYYIVVVAVIGRSFWF</sequence>
<gene>
    <name evidence="4" type="ORF">EMA8858_03028</name>
</gene>
<evidence type="ECO:0000313" key="5">
    <source>
        <dbReference type="Proteomes" id="UP000837932"/>
    </source>
</evidence>
<dbReference type="Proteomes" id="UP000837932">
    <property type="component" value="Unassembled WGS sequence"/>
</dbReference>
<reference evidence="4" key="1">
    <citation type="submission" date="2021-12" db="EMBL/GenBank/DDBJ databases">
        <authorList>
            <person name="Rodrigo-Torres L."/>
            <person name="Arahal R. D."/>
            <person name="Lucena T."/>
        </authorList>
    </citation>
    <scope>NUCLEOTIDE SEQUENCE</scope>
    <source>
        <strain evidence="4">CECT 8858</strain>
    </source>
</reference>
<keyword evidence="3" id="KW-0472">Membrane</keyword>
<dbReference type="InterPro" id="IPR012640">
    <property type="entry name" value="Membr_lipoprot_lipid_attach_CS"/>
</dbReference>
<evidence type="ECO:0000256" key="2">
    <source>
        <dbReference type="ARBA" id="ARBA00022729"/>
    </source>
</evidence>
<dbReference type="RefSeq" id="WP_238807441.1">
    <property type="nucleotide sequence ID" value="NZ_CAKLPY010000002.1"/>
</dbReference>